<dbReference type="EMBL" id="JXKD01000003">
    <property type="protein sequence ID" value="OJG11578.1"/>
    <property type="molecule type" value="Genomic_DNA"/>
</dbReference>
<feature type="coiled-coil region" evidence="1">
    <location>
        <begin position="237"/>
        <end position="276"/>
    </location>
</feature>
<keyword evidence="3" id="KW-0732">Signal</keyword>
<name>A0A1L8QVP8_9ENTE</name>
<protein>
    <submittedName>
        <fullName evidence="4">Uncharacterized protein</fullName>
    </submittedName>
</protein>
<keyword evidence="5" id="KW-1185">Reference proteome</keyword>
<evidence type="ECO:0000313" key="5">
    <source>
        <dbReference type="Proteomes" id="UP000182149"/>
    </source>
</evidence>
<dbReference type="Proteomes" id="UP000182149">
    <property type="component" value="Unassembled WGS sequence"/>
</dbReference>
<evidence type="ECO:0000313" key="4">
    <source>
        <dbReference type="EMBL" id="OJG11578.1"/>
    </source>
</evidence>
<reference evidence="4 5" key="1">
    <citation type="submission" date="2014-12" db="EMBL/GenBank/DDBJ databases">
        <title>Draft genome sequences of 29 type strains of Enterococci.</title>
        <authorList>
            <person name="Zhong Z."/>
            <person name="Sun Z."/>
            <person name="Liu W."/>
            <person name="Zhang W."/>
            <person name="Zhang H."/>
        </authorList>
    </citation>
    <scope>NUCLEOTIDE SEQUENCE [LARGE SCALE GENOMIC DNA]</scope>
    <source>
        <strain evidence="4 5">DSM 17690</strain>
    </source>
</reference>
<gene>
    <name evidence="4" type="ORF">RU93_GL001573</name>
</gene>
<keyword evidence="1" id="KW-0175">Coiled coil</keyword>
<proteinExistence type="predicted"/>
<evidence type="ECO:0000256" key="3">
    <source>
        <dbReference type="SAM" id="SignalP"/>
    </source>
</evidence>
<evidence type="ECO:0000256" key="1">
    <source>
        <dbReference type="SAM" id="Coils"/>
    </source>
</evidence>
<sequence length="437" mass="48404">MKSMNRRNKMIFKFIVTVSIVISSAAGAYVYAESVKDAKLKKDLIAEQVMIHHSIEEIQQDKQEGFILVSEAKKIIENQAIKLGTIEGRMTALAPKSAQKVRQQNDNLAKKLSDLSNLTQIYELQNSLFETKILTPEDLNQTAKLKEDVTLDEIEAIAIKVKENPQATLVKEQSEAVIEFAIKQFETKNAVKEWLLKNDQQYSEKNVQILSDLVKQVVPESEQAGFEDALRKFEKGLAEKVAKEKAAQEKAAQEKAEKERIALENVNRAVANASQTTITEIEQNGYSQTNAPNQDVPAGATSTPAANGQAAPSIPDAAPVQEVRTDGFNFNGNHFDVQSFSGLGAVPQWTPYIYQWVEDPSHYLIEKASSAGSAIWQLGVGDTIQLDGQTYTIFHVMRHVPNDDSAYPTLKSQGATVTWQTCESASANSDLAIWFAR</sequence>
<feature type="region of interest" description="Disordered" evidence="2">
    <location>
        <begin position="287"/>
        <end position="314"/>
    </location>
</feature>
<feature type="signal peptide" evidence="3">
    <location>
        <begin position="1"/>
        <end position="28"/>
    </location>
</feature>
<organism evidence="4 5">
    <name type="scientific">Enterococcus aquimarinus</name>
    <dbReference type="NCBI Taxonomy" id="328396"/>
    <lineage>
        <taxon>Bacteria</taxon>
        <taxon>Bacillati</taxon>
        <taxon>Bacillota</taxon>
        <taxon>Bacilli</taxon>
        <taxon>Lactobacillales</taxon>
        <taxon>Enterococcaceae</taxon>
        <taxon>Enterococcus</taxon>
    </lineage>
</organism>
<accession>A0A1L8QVP8</accession>
<dbReference type="AlphaFoldDB" id="A0A1L8QVP8"/>
<evidence type="ECO:0000256" key="2">
    <source>
        <dbReference type="SAM" id="MobiDB-lite"/>
    </source>
</evidence>
<feature type="chain" id="PRO_5038631653" evidence="3">
    <location>
        <begin position="29"/>
        <end position="437"/>
    </location>
</feature>
<comment type="caution">
    <text evidence="4">The sequence shown here is derived from an EMBL/GenBank/DDBJ whole genome shotgun (WGS) entry which is preliminary data.</text>
</comment>
<dbReference type="STRING" id="328396.RU93_GL001573"/>